<dbReference type="AlphaFoldDB" id="A0A418YTL4"/>
<evidence type="ECO:0000313" key="2">
    <source>
        <dbReference type="Proteomes" id="UP000283469"/>
    </source>
</evidence>
<name>A0A418YTL4_9SPHN</name>
<proteinExistence type="predicted"/>
<accession>A0A418YTL4</accession>
<dbReference type="Proteomes" id="UP000283469">
    <property type="component" value="Unassembled WGS sequence"/>
</dbReference>
<organism evidence="1 2">
    <name type="scientific">Sphingobium terrigena</name>
    <dbReference type="NCBI Taxonomy" id="2304063"/>
    <lineage>
        <taxon>Bacteria</taxon>
        <taxon>Pseudomonadati</taxon>
        <taxon>Pseudomonadota</taxon>
        <taxon>Alphaproteobacteria</taxon>
        <taxon>Sphingomonadales</taxon>
        <taxon>Sphingomonadaceae</taxon>
        <taxon>Sphingobium</taxon>
    </lineage>
</organism>
<evidence type="ECO:0000313" key="1">
    <source>
        <dbReference type="EMBL" id="RJG55398.1"/>
    </source>
</evidence>
<protein>
    <submittedName>
        <fullName evidence="1">Uncharacterized protein</fullName>
    </submittedName>
</protein>
<gene>
    <name evidence="1" type="ORF">D0Z70_08285</name>
</gene>
<keyword evidence="2" id="KW-1185">Reference proteome</keyword>
<comment type="caution">
    <text evidence="1">The sequence shown here is derived from an EMBL/GenBank/DDBJ whole genome shotgun (WGS) entry which is preliminary data.</text>
</comment>
<reference evidence="1 2" key="1">
    <citation type="submission" date="2018-08" db="EMBL/GenBank/DDBJ databases">
        <title>Sphingobium sp. EO9.</title>
        <authorList>
            <person name="Park Y."/>
            <person name="Kim K.H."/>
            <person name="Jeon C.O."/>
        </authorList>
    </citation>
    <scope>NUCLEOTIDE SEQUENCE [LARGE SCALE GENOMIC DNA]</scope>
    <source>
        <strain evidence="1 2">EO9</strain>
    </source>
</reference>
<sequence>MKELNSLQESVGLAKAVSDDVVDSFTPLRKKGCLFGIGKRDSKILKSYGEAIRAIQCQSQSLTVEYLTYVKAAGMRR</sequence>
<dbReference type="EMBL" id="QVRA01000006">
    <property type="protein sequence ID" value="RJG55398.1"/>
    <property type="molecule type" value="Genomic_DNA"/>
</dbReference>